<dbReference type="InterPro" id="IPR004307">
    <property type="entry name" value="TspO_MBR"/>
</dbReference>
<dbReference type="Pfam" id="PF03073">
    <property type="entry name" value="TspO_MBR"/>
    <property type="match status" value="1"/>
</dbReference>
<dbReference type="PANTHER" id="PTHR10057:SF0">
    <property type="entry name" value="TRANSLOCATOR PROTEIN"/>
    <property type="match status" value="1"/>
</dbReference>
<dbReference type="EMBL" id="BAAAHE010000030">
    <property type="protein sequence ID" value="GAA0628120.1"/>
    <property type="molecule type" value="Genomic_DNA"/>
</dbReference>
<name>A0ABN1H3K5_9ACTN</name>
<evidence type="ECO:0000256" key="5">
    <source>
        <dbReference type="ARBA" id="ARBA00023136"/>
    </source>
</evidence>
<reference evidence="7 8" key="1">
    <citation type="journal article" date="2019" name="Int. J. Syst. Evol. Microbiol.">
        <title>The Global Catalogue of Microorganisms (GCM) 10K type strain sequencing project: providing services to taxonomists for standard genome sequencing and annotation.</title>
        <authorList>
            <consortium name="The Broad Institute Genomics Platform"/>
            <consortium name="The Broad Institute Genome Sequencing Center for Infectious Disease"/>
            <person name="Wu L."/>
            <person name="Ma J."/>
        </authorList>
    </citation>
    <scope>NUCLEOTIDE SEQUENCE [LARGE SCALE GENOMIC DNA]</scope>
    <source>
        <strain evidence="7 8">JCM 10671</strain>
    </source>
</reference>
<evidence type="ECO:0000256" key="6">
    <source>
        <dbReference type="SAM" id="Phobius"/>
    </source>
</evidence>
<accession>A0ABN1H3K5</accession>
<evidence type="ECO:0000256" key="1">
    <source>
        <dbReference type="ARBA" id="ARBA00004141"/>
    </source>
</evidence>
<keyword evidence="5 6" id="KW-0472">Membrane</keyword>
<keyword evidence="4 6" id="KW-1133">Transmembrane helix</keyword>
<feature type="transmembrane region" description="Helical" evidence="6">
    <location>
        <begin position="98"/>
        <end position="116"/>
    </location>
</feature>
<comment type="similarity">
    <text evidence="2">Belongs to the TspO/BZRP family.</text>
</comment>
<dbReference type="Proteomes" id="UP001500957">
    <property type="component" value="Unassembled WGS sequence"/>
</dbReference>
<comment type="subcellular location">
    <subcellularLocation>
        <location evidence="1">Membrane</location>
        <topology evidence="1">Multi-pass membrane protein</topology>
    </subcellularLocation>
</comment>
<organism evidence="7 8">
    <name type="scientific">Sporichthya brevicatena</name>
    <dbReference type="NCBI Taxonomy" id="171442"/>
    <lineage>
        <taxon>Bacteria</taxon>
        <taxon>Bacillati</taxon>
        <taxon>Actinomycetota</taxon>
        <taxon>Actinomycetes</taxon>
        <taxon>Sporichthyales</taxon>
        <taxon>Sporichthyaceae</taxon>
        <taxon>Sporichthya</taxon>
    </lineage>
</organism>
<proteinExistence type="inferred from homology"/>
<protein>
    <submittedName>
        <fullName evidence="7">Tryptophan-rich sensory protein</fullName>
    </submittedName>
</protein>
<evidence type="ECO:0000313" key="8">
    <source>
        <dbReference type="Proteomes" id="UP001500957"/>
    </source>
</evidence>
<keyword evidence="8" id="KW-1185">Reference proteome</keyword>
<evidence type="ECO:0000313" key="7">
    <source>
        <dbReference type="EMBL" id="GAA0628120.1"/>
    </source>
</evidence>
<feature type="transmembrane region" description="Helical" evidence="6">
    <location>
        <begin position="65"/>
        <end position="86"/>
    </location>
</feature>
<feature type="transmembrane region" description="Helical" evidence="6">
    <location>
        <begin position="23"/>
        <end position="45"/>
    </location>
</feature>
<feature type="transmembrane region" description="Helical" evidence="6">
    <location>
        <begin position="149"/>
        <end position="173"/>
    </location>
</feature>
<gene>
    <name evidence="7" type="ORF">GCM10009547_34700</name>
</gene>
<evidence type="ECO:0000256" key="2">
    <source>
        <dbReference type="ARBA" id="ARBA00007524"/>
    </source>
</evidence>
<dbReference type="PANTHER" id="PTHR10057">
    <property type="entry name" value="PERIPHERAL-TYPE BENZODIAZEPINE RECEPTOR"/>
    <property type="match status" value="1"/>
</dbReference>
<evidence type="ECO:0000256" key="4">
    <source>
        <dbReference type="ARBA" id="ARBA00022989"/>
    </source>
</evidence>
<dbReference type="RefSeq" id="WP_344607038.1">
    <property type="nucleotide sequence ID" value="NZ_BAAAHE010000030.1"/>
</dbReference>
<feature type="transmembrane region" description="Helical" evidence="6">
    <location>
        <begin position="122"/>
        <end position="142"/>
    </location>
</feature>
<comment type="caution">
    <text evidence="7">The sequence shown here is derived from an EMBL/GenBank/DDBJ whole genome shotgun (WGS) entry which is preliminary data.</text>
</comment>
<dbReference type="Gene3D" id="1.20.1260.100">
    <property type="entry name" value="TspO/MBR protein"/>
    <property type="match status" value="1"/>
</dbReference>
<keyword evidence="3 6" id="KW-0812">Transmembrane</keyword>
<dbReference type="PIRSF" id="PIRSF005859">
    <property type="entry name" value="PBR"/>
    <property type="match status" value="1"/>
</dbReference>
<sequence>MAFTQQVTPTAPAAADRRVGFDVGVLVLSLLLVAAVAVSGALINAGETDGWYAAADKPPATPPGWLFGPVWSILYTAMAVAAWLVWRAGGFAGARTALGLYALQLALNATWTPVFFGAERLFLGLVVILALDLAILATAVAFRRHSRTAALLLVPYLAWTLFATYLNAGIAALN</sequence>
<dbReference type="InterPro" id="IPR038330">
    <property type="entry name" value="TspO/MBR-related_sf"/>
</dbReference>
<evidence type="ECO:0000256" key="3">
    <source>
        <dbReference type="ARBA" id="ARBA00022692"/>
    </source>
</evidence>
<dbReference type="CDD" id="cd15904">
    <property type="entry name" value="TSPO_MBR"/>
    <property type="match status" value="1"/>
</dbReference>